<evidence type="ECO:0000259" key="5">
    <source>
        <dbReference type="PROSITE" id="PS50113"/>
    </source>
</evidence>
<evidence type="ECO:0000313" key="9">
    <source>
        <dbReference type="Proteomes" id="UP001379235"/>
    </source>
</evidence>
<dbReference type="SMART" id="SM00052">
    <property type="entry name" value="EAL"/>
    <property type="match status" value="1"/>
</dbReference>
<feature type="transmembrane region" description="Helical" evidence="3">
    <location>
        <begin position="89"/>
        <end position="110"/>
    </location>
</feature>
<evidence type="ECO:0000256" key="1">
    <source>
        <dbReference type="SAM" id="Coils"/>
    </source>
</evidence>
<feature type="domain" description="EAL" evidence="6">
    <location>
        <begin position="537"/>
        <end position="788"/>
    </location>
</feature>
<dbReference type="InterPro" id="IPR013656">
    <property type="entry name" value="PAS_4"/>
</dbReference>
<dbReference type="Pfam" id="PF07238">
    <property type="entry name" value="PilZ"/>
    <property type="match status" value="1"/>
</dbReference>
<dbReference type="InterPro" id="IPR035919">
    <property type="entry name" value="EAL_sf"/>
</dbReference>
<keyword evidence="3" id="KW-0472">Membrane</keyword>
<protein>
    <submittedName>
        <fullName evidence="8">EAL domain-containing protein</fullName>
    </submittedName>
</protein>
<keyword evidence="1" id="KW-0175">Coiled coil</keyword>
<dbReference type="InterPro" id="IPR000014">
    <property type="entry name" value="PAS"/>
</dbReference>
<dbReference type="Pfam" id="PF00990">
    <property type="entry name" value="GGDEF"/>
    <property type="match status" value="1"/>
</dbReference>
<feature type="domain" description="PAS" evidence="4">
    <location>
        <begin position="251"/>
        <end position="293"/>
    </location>
</feature>
<dbReference type="PANTHER" id="PTHR44757:SF2">
    <property type="entry name" value="BIOFILM ARCHITECTURE MAINTENANCE PROTEIN MBAA"/>
    <property type="match status" value="1"/>
</dbReference>
<dbReference type="InterPro" id="IPR035965">
    <property type="entry name" value="PAS-like_dom_sf"/>
</dbReference>
<evidence type="ECO:0000313" key="8">
    <source>
        <dbReference type="EMBL" id="MEJ6009621.1"/>
    </source>
</evidence>
<name>A0ABU8S7T0_9SPHN</name>
<keyword evidence="9" id="KW-1185">Reference proteome</keyword>
<dbReference type="InterPro" id="IPR001633">
    <property type="entry name" value="EAL_dom"/>
</dbReference>
<dbReference type="CDD" id="cd01948">
    <property type="entry name" value="EAL"/>
    <property type="match status" value="1"/>
</dbReference>
<dbReference type="Proteomes" id="UP001379235">
    <property type="component" value="Unassembled WGS sequence"/>
</dbReference>
<feature type="transmembrane region" description="Helical" evidence="3">
    <location>
        <begin position="152"/>
        <end position="170"/>
    </location>
</feature>
<dbReference type="InterPro" id="IPR000160">
    <property type="entry name" value="GGDEF_dom"/>
</dbReference>
<feature type="region of interest" description="Disordered" evidence="2">
    <location>
        <begin position="1"/>
        <end position="45"/>
    </location>
</feature>
<dbReference type="InterPro" id="IPR009875">
    <property type="entry name" value="PilZ_domain"/>
</dbReference>
<dbReference type="Gene3D" id="3.30.450.20">
    <property type="entry name" value="PAS domain"/>
    <property type="match status" value="1"/>
</dbReference>
<feature type="domain" description="GGDEF" evidence="7">
    <location>
        <begin position="395"/>
        <end position="528"/>
    </location>
</feature>
<dbReference type="Pfam" id="PF08448">
    <property type="entry name" value="PAS_4"/>
    <property type="match status" value="1"/>
</dbReference>
<dbReference type="SMART" id="SM00267">
    <property type="entry name" value="GGDEF"/>
    <property type="match status" value="1"/>
</dbReference>
<feature type="coiled-coil region" evidence="1">
    <location>
        <begin position="215"/>
        <end position="242"/>
    </location>
</feature>
<dbReference type="InterPro" id="IPR029787">
    <property type="entry name" value="Nucleotide_cyclase"/>
</dbReference>
<dbReference type="Pfam" id="PF00563">
    <property type="entry name" value="EAL"/>
    <property type="match status" value="1"/>
</dbReference>
<dbReference type="PROSITE" id="PS50112">
    <property type="entry name" value="PAS"/>
    <property type="match status" value="1"/>
</dbReference>
<comment type="caution">
    <text evidence="8">The sequence shown here is derived from an EMBL/GenBank/DDBJ whole genome shotgun (WGS) entry which is preliminary data.</text>
</comment>
<dbReference type="PANTHER" id="PTHR44757">
    <property type="entry name" value="DIGUANYLATE CYCLASE DGCP"/>
    <property type="match status" value="1"/>
</dbReference>
<dbReference type="EMBL" id="JBBHJY010000002">
    <property type="protein sequence ID" value="MEJ6009621.1"/>
    <property type="molecule type" value="Genomic_DNA"/>
</dbReference>
<dbReference type="SUPFAM" id="SSF141868">
    <property type="entry name" value="EAL domain-like"/>
    <property type="match status" value="1"/>
</dbReference>
<dbReference type="NCBIfam" id="TIGR00229">
    <property type="entry name" value="sensory_box"/>
    <property type="match status" value="1"/>
</dbReference>
<dbReference type="RefSeq" id="WP_339965790.1">
    <property type="nucleotide sequence ID" value="NZ_JBBHJY010000002.1"/>
</dbReference>
<organism evidence="8 9">
    <name type="scientific">Novosphingobium aquae</name>
    <dbReference type="NCBI Taxonomy" id="3133435"/>
    <lineage>
        <taxon>Bacteria</taxon>
        <taxon>Pseudomonadati</taxon>
        <taxon>Pseudomonadota</taxon>
        <taxon>Alphaproteobacteria</taxon>
        <taxon>Sphingomonadales</taxon>
        <taxon>Sphingomonadaceae</taxon>
        <taxon>Novosphingobium</taxon>
    </lineage>
</organism>
<dbReference type="PROSITE" id="PS50887">
    <property type="entry name" value="GGDEF"/>
    <property type="match status" value="1"/>
</dbReference>
<dbReference type="InterPro" id="IPR043128">
    <property type="entry name" value="Rev_trsase/Diguanyl_cyclase"/>
</dbReference>
<evidence type="ECO:0000259" key="7">
    <source>
        <dbReference type="PROSITE" id="PS50887"/>
    </source>
</evidence>
<dbReference type="CDD" id="cd00130">
    <property type="entry name" value="PAS"/>
    <property type="match status" value="1"/>
</dbReference>
<dbReference type="NCBIfam" id="TIGR00254">
    <property type="entry name" value="GGDEF"/>
    <property type="match status" value="1"/>
</dbReference>
<feature type="domain" description="PAC" evidence="5">
    <location>
        <begin position="311"/>
        <end position="363"/>
    </location>
</feature>
<dbReference type="SUPFAM" id="SSF55073">
    <property type="entry name" value="Nucleotide cyclase"/>
    <property type="match status" value="1"/>
</dbReference>
<evidence type="ECO:0000259" key="6">
    <source>
        <dbReference type="PROSITE" id="PS50883"/>
    </source>
</evidence>
<accession>A0ABU8S7T0</accession>
<evidence type="ECO:0000259" key="4">
    <source>
        <dbReference type="PROSITE" id="PS50112"/>
    </source>
</evidence>
<gene>
    <name evidence="8" type="ORF">WG900_06790</name>
</gene>
<dbReference type="SUPFAM" id="SSF55785">
    <property type="entry name" value="PYP-like sensor domain (PAS domain)"/>
    <property type="match status" value="1"/>
</dbReference>
<dbReference type="Gene3D" id="3.30.70.270">
    <property type="match status" value="1"/>
</dbReference>
<dbReference type="InterPro" id="IPR000700">
    <property type="entry name" value="PAS-assoc_C"/>
</dbReference>
<proteinExistence type="predicted"/>
<feature type="transmembrane region" description="Helical" evidence="3">
    <location>
        <begin position="66"/>
        <end position="83"/>
    </location>
</feature>
<dbReference type="SUPFAM" id="SSF141371">
    <property type="entry name" value="PilZ domain-like"/>
    <property type="match status" value="1"/>
</dbReference>
<dbReference type="PROSITE" id="PS50113">
    <property type="entry name" value="PAC"/>
    <property type="match status" value="1"/>
</dbReference>
<feature type="transmembrane region" description="Helical" evidence="3">
    <location>
        <begin position="122"/>
        <end position="146"/>
    </location>
</feature>
<dbReference type="Gene3D" id="3.20.20.450">
    <property type="entry name" value="EAL domain"/>
    <property type="match status" value="1"/>
</dbReference>
<feature type="transmembrane region" description="Helical" evidence="3">
    <location>
        <begin position="182"/>
        <end position="210"/>
    </location>
</feature>
<keyword evidence="3" id="KW-0812">Transmembrane</keyword>
<reference evidence="8 9" key="1">
    <citation type="submission" date="2024-03" db="EMBL/GenBank/DDBJ databases">
        <authorList>
            <person name="Jo J.-H."/>
        </authorList>
    </citation>
    <scope>NUCLEOTIDE SEQUENCE [LARGE SCALE GENOMIC DNA]</scope>
    <source>
        <strain evidence="8 9">AS3R-12</strain>
    </source>
</reference>
<evidence type="ECO:0000256" key="2">
    <source>
        <dbReference type="SAM" id="MobiDB-lite"/>
    </source>
</evidence>
<keyword evidence="3" id="KW-1133">Transmembrane helix</keyword>
<sequence length="903" mass="99276">MSDDLVQRDISAQDAARPLTPAPDTSLVTENSGPAPVNSGSSRRAATTAKVRGKRYVQRYALPPEWWHMGPVMAIVMVGNGLTSWSLPSIVQSLICGVAMAVAMLARKAIAFEQDHELSTQATYLVVALMVGLPMILFGAGMGMWFEADGVLGVEVASLVLLDLICAIKTSGRLKALITGKLALWLGFLITSFHPVVLMAIIAAALMGLYSSRQQAREDNRAQKAQEEVERAQQRAELILNDFEQTRQGWFWETDRRGMITYVSPTIGEIVGRESRRLIGRPFTELFILDDQSQEGERTLAFHLSTRSSFQELAVHAATKNRDERWWSINGLPIYDDYNNFQGFRGSGSDLTERRRSEEKVTRLAHYDSLTGLANRLQMSQMLEKILTARAEAQRACAVLLLDLDRFKQVNDTLGHPAGDALLKQVSQRLERVVGRAGRVGRLGGDEFKVIVPGHTPNAELAELARRVIEALSQPYLIEGHRVMIGASIGIALAPENGVTSEALIRNADLALYAAKDGGRGRHHFYAPDLHSDAEERRQLEQDLRDALTTGGLELYYQPVVSTTTEKITGFEALLRWNHPVRGQLSPAKFIPIAEDAGLIVQIGEWALRTACHDMAKWPEGVRVAVNVSPLQFANPTLPAVVTNVIASAQIDPSRLELEITESVFLNDSDGTDAMFAALKRIGVRLALDDFGTGYSSLGYLKKAPFDKIKIDQSFVHGATIHGSRNGAIISSIVSLAEALDMETTAEGVETLDELDLVRVLGCSHVQGFVYAKPLTREDAEALLARGLAVTADGPRSARSPRQTMLRRVMLQHGQQRYDATIRNISRTGALVSGLWNVPSGTVFTLELGEGQVLTITSRWSKEDRMGIEFARPLDTDESGRVILMPEPVKRPLLDRSKLLKAG</sequence>
<dbReference type="PROSITE" id="PS50883">
    <property type="entry name" value="EAL"/>
    <property type="match status" value="1"/>
</dbReference>
<feature type="compositionally biased region" description="Polar residues" evidence="2">
    <location>
        <begin position="26"/>
        <end position="45"/>
    </location>
</feature>
<dbReference type="CDD" id="cd01949">
    <property type="entry name" value="GGDEF"/>
    <property type="match status" value="1"/>
</dbReference>
<dbReference type="InterPro" id="IPR052155">
    <property type="entry name" value="Biofilm_reg_signaling"/>
</dbReference>
<evidence type="ECO:0000256" key="3">
    <source>
        <dbReference type="SAM" id="Phobius"/>
    </source>
</evidence>